<dbReference type="GO" id="GO:0016787">
    <property type="term" value="F:hydrolase activity"/>
    <property type="evidence" value="ECO:0007669"/>
    <property type="project" value="UniProtKB-KW"/>
</dbReference>
<dbReference type="SFLD" id="SFLDG01137">
    <property type="entry name" value="C1.6.1:_Phosphoserine_Phosphat"/>
    <property type="match status" value="1"/>
</dbReference>
<dbReference type="EC" id="3.1.3.3" evidence="4"/>
<reference evidence="15" key="1">
    <citation type="journal article" date="2019" name="Int. J. Syst. Evol. Microbiol.">
        <title>The Global Catalogue of Microorganisms (GCM) 10K type strain sequencing project: providing services to taxonomists for standard genome sequencing and annotation.</title>
        <authorList>
            <consortium name="The Broad Institute Genomics Platform"/>
            <consortium name="The Broad Institute Genome Sequencing Center for Infectious Disease"/>
            <person name="Wu L."/>
            <person name="Ma J."/>
        </authorList>
    </citation>
    <scope>NUCLEOTIDE SEQUENCE [LARGE SCALE GENOMIC DNA]</scope>
    <source>
        <strain evidence="15">CECT 7131</strain>
    </source>
</reference>
<comment type="caution">
    <text evidence="14">The sequence shown here is derived from an EMBL/GenBank/DDBJ whole genome shotgun (WGS) entry which is preliminary data.</text>
</comment>
<evidence type="ECO:0000256" key="7">
    <source>
        <dbReference type="ARBA" id="ARBA00022723"/>
    </source>
</evidence>
<evidence type="ECO:0000256" key="11">
    <source>
        <dbReference type="ARBA" id="ARBA00031693"/>
    </source>
</evidence>
<evidence type="ECO:0000256" key="2">
    <source>
        <dbReference type="ARBA" id="ARBA00005135"/>
    </source>
</evidence>
<dbReference type="Gene3D" id="3.40.50.1000">
    <property type="entry name" value="HAD superfamily/HAD-like"/>
    <property type="match status" value="1"/>
</dbReference>
<evidence type="ECO:0000313" key="15">
    <source>
        <dbReference type="Proteomes" id="UP001529369"/>
    </source>
</evidence>
<keyword evidence="9" id="KW-0460">Magnesium</keyword>
<dbReference type="SFLD" id="SFLDF00029">
    <property type="entry name" value="phosphoserine_phosphatase"/>
    <property type="match status" value="1"/>
</dbReference>
<protein>
    <recommendedName>
        <fullName evidence="5">Phosphoserine phosphatase</fullName>
        <ecNumber evidence="4">3.1.3.3</ecNumber>
    </recommendedName>
    <alternativeName>
        <fullName evidence="11">O-phosphoserine phosphohydrolase</fullName>
    </alternativeName>
</protein>
<evidence type="ECO:0000256" key="3">
    <source>
        <dbReference type="ARBA" id="ARBA00009184"/>
    </source>
</evidence>
<comment type="cofactor">
    <cofactor evidence="1">
        <name>Mg(2+)</name>
        <dbReference type="ChEBI" id="CHEBI:18420"/>
    </cofactor>
</comment>
<dbReference type="NCBIfam" id="TIGR00338">
    <property type="entry name" value="serB"/>
    <property type="match status" value="1"/>
</dbReference>
<comment type="similarity">
    <text evidence="3">Belongs to the HAD-like hydrolase superfamily. SerB family.</text>
</comment>
<evidence type="ECO:0000256" key="1">
    <source>
        <dbReference type="ARBA" id="ARBA00001946"/>
    </source>
</evidence>
<keyword evidence="7" id="KW-0479">Metal-binding</keyword>
<dbReference type="EMBL" id="JAUFPN010000193">
    <property type="protein sequence ID" value="MDN3567423.1"/>
    <property type="molecule type" value="Genomic_DNA"/>
</dbReference>
<dbReference type="SFLD" id="SFLDG01136">
    <property type="entry name" value="C1.6:_Phosphoserine_Phosphatas"/>
    <property type="match status" value="1"/>
</dbReference>
<dbReference type="PANTHER" id="PTHR43344:SF2">
    <property type="entry name" value="PHOSPHOSERINE PHOSPHATASE"/>
    <property type="match status" value="1"/>
</dbReference>
<dbReference type="Proteomes" id="UP001529369">
    <property type="component" value="Unassembled WGS sequence"/>
</dbReference>
<name>A0ABT8ACK3_9PROT</name>
<keyword evidence="8 14" id="KW-0378">Hydrolase</keyword>
<dbReference type="RefSeq" id="WP_290319453.1">
    <property type="nucleotide sequence ID" value="NZ_JAUFPN010000193.1"/>
</dbReference>
<keyword evidence="10" id="KW-0718">Serine biosynthesis</keyword>
<dbReference type="NCBIfam" id="TIGR01488">
    <property type="entry name" value="HAD-SF-IB"/>
    <property type="match status" value="1"/>
</dbReference>
<evidence type="ECO:0000256" key="12">
    <source>
        <dbReference type="ARBA" id="ARBA00048138"/>
    </source>
</evidence>
<evidence type="ECO:0000256" key="8">
    <source>
        <dbReference type="ARBA" id="ARBA00022801"/>
    </source>
</evidence>
<comment type="pathway">
    <text evidence="2">Amino-acid biosynthesis; L-serine biosynthesis; L-serine from 3-phospho-D-glycerate: step 3/3.</text>
</comment>
<evidence type="ECO:0000256" key="13">
    <source>
        <dbReference type="ARBA" id="ARBA00048523"/>
    </source>
</evidence>
<gene>
    <name evidence="14" type="primary">serB</name>
    <name evidence="14" type="ORF">QWZ14_23835</name>
</gene>
<evidence type="ECO:0000256" key="10">
    <source>
        <dbReference type="ARBA" id="ARBA00023299"/>
    </source>
</evidence>
<dbReference type="PANTHER" id="PTHR43344">
    <property type="entry name" value="PHOSPHOSERINE PHOSPHATASE"/>
    <property type="match status" value="1"/>
</dbReference>
<comment type="catalytic activity">
    <reaction evidence="12">
        <text>O-phospho-L-serine + H2O = L-serine + phosphate</text>
        <dbReference type="Rhea" id="RHEA:21208"/>
        <dbReference type="ChEBI" id="CHEBI:15377"/>
        <dbReference type="ChEBI" id="CHEBI:33384"/>
        <dbReference type="ChEBI" id="CHEBI:43474"/>
        <dbReference type="ChEBI" id="CHEBI:57524"/>
        <dbReference type="EC" id="3.1.3.3"/>
    </reaction>
</comment>
<evidence type="ECO:0000256" key="5">
    <source>
        <dbReference type="ARBA" id="ARBA00015196"/>
    </source>
</evidence>
<dbReference type="SUPFAM" id="SSF56784">
    <property type="entry name" value="HAD-like"/>
    <property type="match status" value="1"/>
</dbReference>
<dbReference type="InterPro" id="IPR004469">
    <property type="entry name" value="PSP"/>
</dbReference>
<organism evidence="14 15">
    <name type="scientific">Paeniroseomonas aquatica</name>
    <dbReference type="NCBI Taxonomy" id="373043"/>
    <lineage>
        <taxon>Bacteria</taxon>
        <taxon>Pseudomonadati</taxon>
        <taxon>Pseudomonadota</taxon>
        <taxon>Alphaproteobacteria</taxon>
        <taxon>Acetobacterales</taxon>
        <taxon>Acetobacteraceae</taxon>
        <taxon>Paeniroseomonas</taxon>
    </lineage>
</organism>
<dbReference type="InterPro" id="IPR023214">
    <property type="entry name" value="HAD_sf"/>
</dbReference>
<proteinExistence type="inferred from homology"/>
<sequence>MSHILTLVAPAGDLDTPTLARVRAALAALGADAGTPDWLAEAEAADIPFAGLAPEQAIAAARATLGEAPVDAIATLSEGRRKRLLLADMDSTIVTTETLDEMAAFAGLKERIAGITRRSMNGELDFRAALIERVGMLKGLDESALQRTWEATEITPGAQALVATMRANGAHCAIVSGGFTWFTGRVAERLGFHAHYSNTLELADGKLAGTVAEPILDRDAKLATLKRLAAEHGLPLSAALTVGDGANDLAMLQAAGLGVAWRAKPVVAAAARARVDHADLRALLFAQGYRAAEIIPGA</sequence>
<comment type="catalytic activity">
    <reaction evidence="13">
        <text>O-phospho-D-serine + H2O = D-serine + phosphate</text>
        <dbReference type="Rhea" id="RHEA:24873"/>
        <dbReference type="ChEBI" id="CHEBI:15377"/>
        <dbReference type="ChEBI" id="CHEBI:35247"/>
        <dbReference type="ChEBI" id="CHEBI:43474"/>
        <dbReference type="ChEBI" id="CHEBI:58680"/>
        <dbReference type="EC" id="3.1.3.3"/>
    </reaction>
</comment>
<accession>A0ABT8ACK3</accession>
<keyword evidence="15" id="KW-1185">Reference proteome</keyword>
<dbReference type="Pfam" id="PF12710">
    <property type="entry name" value="HAD"/>
    <property type="match status" value="1"/>
</dbReference>
<evidence type="ECO:0000256" key="9">
    <source>
        <dbReference type="ARBA" id="ARBA00022842"/>
    </source>
</evidence>
<evidence type="ECO:0000313" key="14">
    <source>
        <dbReference type="EMBL" id="MDN3567423.1"/>
    </source>
</evidence>
<dbReference type="InterPro" id="IPR050582">
    <property type="entry name" value="HAD-like_SerB"/>
</dbReference>
<dbReference type="InterPro" id="IPR036412">
    <property type="entry name" value="HAD-like_sf"/>
</dbReference>
<evidence type="ECO:0000256" key="4">
    <source>
        <dbReference type="ARBA" id="ARBA00012640"/>
    </source>
</evidence>
<keyword evidence="6" id="KW-0028">Amino-acid biosynthesis</keyword>
<dbReference type="SFLD" id="SFLDS00003">
    <property type="entry name" value="Haloacid_Dehalogenase"/>
    <property type="match status" value="1"/>
</dbReference>
<evidence type="ECO:0000256" key="6">
    <source>
        <dbReference type="ARBA" id="ARBA00022605"/>
    </source>
</evidence>